<keyword evidence="9" id="KW-1185">Reference proteome</keyword>
<dbReference type="GO" id="GO:0004497">
    <property type="term" value="F:monooxygenase activity"/>
    <property type="evidence" value="ECO:0007669"/>
    <property type="project" value="UniProtKB-KW"/>
</dbReference>
<evidence type="ECO:0000256" key="6">
    <source>
        <dbReference type="ARBA" id="ARBA00023004"/>
    </source>
</evidence>
<dbReference type="PANTHER" id="PTHR46300:SF7">
    <property type="entry name" value="P450, PUTATIVE (EUROFUNG)-RELATED"/>
    <property type="match status" value="1"/>
</dbReference>
<reference evidence="8 9" key="1">
    <citation type="journal article" date="2020" name="ISME J.">
        <title>Uncovering the hidden diversity of litter-decomposition mechanisms in mushroom-forming fungi.</title>
        <authorList>
            <person name="Floudas D."/>
            <person name="Bentzer J."/>
            <person name="Ahren D."/>
            <person name="Johansson T."/>
            <person name="Persson P."/>
            <person name="Tunlid A."/>
        </authorList>
    </citation>
    <scope>NUCLEOTIDE SEQUENCE [LARGE SCALE GENOMIC DNA]</scope>
    <source>
        <strain evidence="8 9">CBS 406.79</strain>
    </source>
</reference>
<keyword evidence="5" id="KW-0560">Oxidoreductase</keyword>
<gene>
    <name evidence="8" type="ORF">D9757_008810</name>
</gene>
<dbReference type="GO" id="GO:0020037">
    <property type="term" value="F:heme binding"/>
    <property type="evidence" value="ECO:0007669"/>
    <property type="project" value="InterPro"/>
</dbReference>
<comment type="similarity">
    <text evidence="2">Belongs to the cytochrome P450 family.</text>
</comment>
<dbReference type="OrthoDB" id="1055148at2759"/>
<evidence type="ECO:0000256" key="4">
    <source>
        <dbReference type="ARBA" id="ARBA00022723"/>
    </source>
</evidence>
<sequence>MSLSVYTRFFTLGALVLFSRLLWNRLSGHRRLPHPPGPKGWPVIGNLLDIPKEKAHEAYVGMGLKYQSDMLYLNAAGTSMLVLNSVNAANDLLVERWRLYSDRPPMPMTFLCGFDYTFVIFPYGEKWRKYRSLFMREISLSNLAVYHKPRLQQNMEMFLQSLLDSPRNFGDHVDLLYGGSLLSLAYGMSIKDPQDYFLNLIRESQHVASEVSKPGTYIVDIFPMLKYLPAWLPGMGFQRVAASYTITGGLLGHPWLLGHLVAASF</sequence>
<accession>A0A8H5H3D4</accession>
<dbReference type="InterPro" id="IPR001128">
    <property type="entry name" value="Cyt_P450"/>
</dbReference>
<evidence type="ECO:0000256" key="5">
    <source>
        <dbReference type="ARBA" id="ARBA00023002"/>
    </source>
</evidence>
<proteinExistence type="inferred from homology"/>
<keyword evidence="7" id="KW-0503">Monooxygenase</keyword>
<dbReference type="SUPFAM" id="SSF48264">
    <property type="entry name" value="Cytochrome P450"/>
    <property type="match status" value="1"/>
</dbReference>
<keyword evidence="3" id="KW-0349">Heme</keyword>
<dbReference type="InterPro" id="IPR050364">
    <property type="entry name" value="Cytochrome_P450_fung"/>
</dbReference>
<dbReference type="EMBL" id="JAACJN010000093">
    <property type="protein sequence ID" value="KAF5376002.1"/>
    <property type="molecule type" value="Genomic_DNA"/>
</dbReference>
<dbReference type="Pfam" id="PF00067">
    <property type="entry name" value="p450"/>
    <property type="match status" value="1"/>
</dbReference>
<dbReference type="PANTHER" id="PTHR46300">
    <property type="entry name" value="P450, PUTATIVE (EUROFUNG)-RELATED-RELATED"/>
    <property type="match status" value="1"/>
</dbReference>
<keyword evidence="6" id="KW-0408">Iron</keyword>
<evidence type="ECO:0000256" key="7">
    <source>
        <dbReference type="ARBA" id="ARBA00023033"/>
    </source>
</evidence>
<evidence type="ECO:0000256" key="3">
    <source>
        <dbReference type="ARBA" id="ARBA00022617"/>
    </source>
</evidence>
<keyword evidence="4" id="KW-0479">Metal-binding</keyword>
<name>A0A8H5H3D4_9AGAR</name>
<evidence type="ECO:0000313" key="8">
    <source>
        <dbReference type="EMBL" id="KAF5376002.1"/>
    </source>
</evidence>
<evidence type="ECO:0000256" key="2">
    <source>
        <dbReference type="ARBA" id="ARBA00010617"/>
    </source>
</evidence>
<dbReference type="Gene3D" id="1.10.630.10">
    <property type="entry name" value="Cytochrome P450"/>
    <property type="match status" value="1"/>
</dbReference>
<evidence type="ECO:0008006" key="10">
    <source>
        <dbReference type="Google" id="ProtNLM"/>
    </source>
</evidence>
<evidence type="ECO:0000313" key="9">
    <source>
        <dbReference type="Proteomes" id="UP000518752"/>
    </source>
</evidence>
<comment type="caution">
    <text evidence="8">The sequence shown here is derived from an EMBL/GenBank/DDBJ whole genome shotgun (WGS) entry which is preliminary data.</text>
</comment>
<evidence type="ECO:0000256" key="1">
    <source>
        <dbReference type="ARBA" id="ARBA00001971"/>
    </source>
</evidence>
<protein>
    <recommendedName>
        <fullName evidence="10">Cytochrome P450</fullName>
    </recommendedName>
</protein>
<dbReference type="InterPro" id="IPR036396">
    <property type="entry name" value="Cyt_P450_sf"/>
</dbReference>
<comment type="cofactor">
    <cofactor evidence="1">
        <name>heme</name>
        <dbReference type="ChEBI" id="CHEBI:30413"/>
    </cofactor>
</comment>
<dbReference type="GO" id="GO:0016705">
    <property type="term" value="F:oxidoreductase activity, acting on paired donors, with incorporation or reduction of molecular oxygen"/>
    <property type="evidence" value="ECO:0007669"/>
    <property type="project" value="InterPro"/>
</dbReference>
<dbReference type="GO" id="GO:0005506">
    <property type="term" value="F:iron ion binding"/>
    <property type="evidence" value="ECO:0007669"/>
    <property type="project" value="InterPro"/>
</dbReference>
<dbReference type="AlphaFoldDB" id="A0A8H5H3D4"/>
<organism evidence="8 9">
    <name type="scientific">Collybiopsis confluens</name>
    <dbReference type="NCBI Taxonomy" id="2823264"/>
    <lineage>
        <taxon>Eukaryota</taxon>
        <taxon>Fungi</taxon>
        <taxon>Dikarya</taxon>
        <taxon>Basidiomycota</taxon>
        <taxon>Agaricomycotina</taxon>
        <taxon>Agaricomycetes</taxon>
        <taxon>Agaricomycetidae</taxon>
        <taxon>Agaricales</taxon>
        <taxon>Marasmiineae</taxon>
        <taxon>Omphalotaceae</taxon>
        <taxon>Collybiopsis</taxon>
    </lineage>
</organism>
<dbReference type="Proteomes" id="UP000518752">
    <property type="component" value="Unassembled WGS sequence"/>
</dbReference>